<dbReference type="EMBL" id="UAUF01000002">
    <property type="protein sequence ID" value="SPZ00344.1"/>
    <property type="molecule type" value="Genomic_DNA"/>
</dbReference>
<dbReference type="EMBL" id="UAUF01000002">
    <property type="protein sequence ID" value="SPZ00137.1"/>
    <property type="molecule type" value="Genomic_DNA"/>
</dbReference>
<protein>
    <submittedName>
        <fullName evidence="2">Uncharacterized protein</fullName>
    </submittedName>
</protein>
<proteinExistence type="predicted"/>
<dbReference type="Proteomes" id="UP000250443">
    <property type="component" value="Unassembled WGS sequence"/>
</dbReference>
<gene>
    <name evidence="1" type="ORF">NCTC11842_00282</name>
    <name evidence="2" type="ORF">NCTC11842_00493</name>
</gene>
<evidence type="ECO:0000313" key="2">
    <source>
        <dbReference type="EMBL" id="SPZ00344.1"/>
    </source>
</evidence>
<evidence type="ECO:0000313" key="3">
    <source>
        <dbReference type="Proteomes" id="UP000250443"/>
    </source>
</evidence>
<reference evidence="2 3" key="1">
    <citation type="submission" date="2018-06" db="EMBL/GenBank/DDBJ databases">
        <authorList>
            <consortium name="Pathogen Informatics"/>
            <person name="Doyle S."/>
        </authorList>
    </citation>
    <scope>NUCLEOTIDE SEQUENCE [LARGE SCALE GENOMIC DNA]</scope>
    <source>
        <strain evidence="2 3">NCTC11842</strain>
    </source>
</reference>
<organism evidence="2 3">
    <name type="scientific">Pseudomonas luteola</name>
    <dbReference type="NCBI Taxonomy" id="47886"/>
    <lineage>
        <taxon>Bacteria</taxon>
        <taxon>Pseudomonadati</taxon>
        <taxon>Pseudomonadota</taxon>
        <taxon>Gammaproteobacteria</taxon>
        <taxon>Pseudomonadales</taxon>
        <taxon>Pseudomonadaceae</taxon>
        <taxon>Pseudomonas</taxon>
    </lineage>
</organism>
<dbReference type="AlphaFoldDB" id="A0A2X2BZ06"/>
<accession>A0A2X2BZ06</accession>
<name>A0A2X2BZ06_PSELU</name>
<evidence type="ECO:0000313" key="1">
    <source>
        <dbReference type="EMBL" id="SPZ00137.1"/>
    </source>
</evidence>
<sequence length="72" mass="8191">MLQRKVLKVEGSNFVASAIWEQGPEGWTCIEADTTLAWLKGRSDVGVGWFMQRKGWQYSWDIVDSNQTILAT</sequence>